<evidence type="ECO:0000256" key="1">
    <source>
        <dbReference type="ARBA" id="ARBA00004167"/>
    </source>
</evidence>
<keyword evidence="3 10" id="KW-1003">Cell membrane</keyword>
<keyword evidence="7 10" id="KW-1133">Transmembrane helix</keyword>
<evidence type="ECO:0000256" key="2">
    <source>
        <dbReference type="ARBA" id="ARBA00022448"/>
    </source>
</evidence>
<dbReference type="EMBL" id="JACOGF010000006">
    <property type="protein sequence ID" value="MBC3918421.1"/>
    <property type="molecule type" value="Genomic_DNA"/>
</dbReference>
<evidence type="ECO:0000256" key="5">
    <source>
        <dbReference type="ARBA" id="ARBA00022692"/>
    </source>
</evidence>
<name>A0ABR6ZRA2_9BURK</name>
<dbReference type="Proteomes" id="UP000650424">
    <property type="component" value="Unassembled WGS sequence"/>
</dbReference>
<evidence type="ECO:0000256" key="6">
    <source>
        <dbReference type="ARBA" id="ARBA00022927"/>
    </source>
</evidence>
<dbReference type="InterPro" id="IPR003369">
    <property type="entry name" value="TatA/B/E"/>
</dbReference>
<dbReference type="Gene3D" id="1.20.5.3310">
    <property type="match status" value="1"/>
</dbReference>
<dbReference type="NCBIfam" id="TIGR01410">
    <property type="entry name" value="tatB"/>
    <property type="match status" value="1"/>
</dbReference>
<evidence type="ECO:0000256" key="4">
    <source>
        <dbReference type="ARBA" id="ARBA00022519"/>
    </source>
</evidence>
<evidence type="ECO:0000256" key="12">
    <source>
        <dbReference type="SAM" id="MobiDB-lite"/>
    </source>
</evidence>
<reference evidence="13 14" key="1">
    <citation type="submission" date="2020-08" db="EMBL/GenBank/DDBJ databases">
        <title>Novel species isolated from subtropical streams in China.</title>
        <authorList>
            <person name="Lu H."/>
        </authorList>
    </citation>
    <scope>NUCLEOTIDE SEQUENCE [LARGE SCALE GENOMIC DNA]</scope>
    <source>
        <strain evidence="13 14">CY18W</strain>
    </source>
</reference>
<comment type="caution">
    <text evidence="13">The sequence shown here is derived from an EMBL/GenBank/DDBJ whole genome shotgun (WGS) entry which is preliminary data.</text>
</comment>
<comment type="function">
    <text evidence="10">Part of the twin-arginine translocation (Tat) system that transports large folded proteins containing a characteristic twin-arginine motif in their signal peptide across membranes. Together with TatC, TatB is part of a receptor directly interacting with Tat signal peptides. TatB may form an oligomeric binding site that transiently accommodates folded Tat precursor proteins before their translocation.</text>
</comment>
<keyword evidence="14" id="KW-1185">Reference proteome</keyword>
<evidence type="ECO:0000256" key="7">
    <source>
        <dbReference type="ARBA" id="ARBA00022989"/>
    </source>
</evidence>
<dbReference type="PRINTS" id="PR01506">
    <property type="entry name" value="TATBPROTEIN"/>
</dbReference>
<dbReference type="InterPro" id="IPR018448">
    <property type="entry name" value="TatB"/>
</dbReference>
<dbReference type="RefSeq" id="WP_186947689.1">
    <property type="nucleotide sequence ID" value="NZ_JACOGF010000006.1"/>
</dbReference>
<dbReference type="HAMAP" id="MF_00237">
    <property type="entry name" value="TatB"/>
    <property type="match status" value="1"/>
</dbReference>
<dbReference type="PANTHER" id="PTHR33162">
    <property type="entry name" value="SEC-INDEPENDENT PROTEIN TRANSLOCASE PROTEIN TATA, CHLOROPLASTIC"/>
    <property type="match status" value="1"/>
</dbReference>
<accession>A0ABR6ZRA2</accession>
<evidence type="ECO:0000313" key="13">
    <source>
        <dbReference type="EMBL" id="MBC3918421.1"/>
    </source>
</evidence>
<evidence type="ECO:0000256" key="10">
    <source>
        <dbReference type="HAMAP-Rule" id="MF_00237"/>
    </source>
</evidence>
<protein>
    <recommendedName>
        <fullName evidence="10">Sec-independent protein translocase protein TatB</fullName>
    </recommendedName>
</protein>
<evidence type="ECO:0000256" key="11">
    <source>
        <dbReference type="SAM" id="Coils"/>
    </source>
</evidence>
<comment type="similarity">
    <text evidence="10">Belongs to the TatB family.</text>
</comment>
<keyword evidence="5 10" id="KW-0812">Transmembrane</keyword>
<evidence type="ECO:0000256" key="9">
    <source>
        <dbReference type="ARBA" id="ARBA00023136"/>
    </source>
</evidence>
<feature type="region of interest" description="Disordered" evidence="12">
    <location>
        <begin position="136"/>
        <end position="161"/>
    </location>
</feature>
<comment type="subcellular location">
    <subcellularLocation>
        <location evidence="10">Cell membrane</location>
        <topology evidence="10">Single-pass membrane protein</topology>
    </subcellularLocation>
    <subcellularLocation>
        <location evidence="1">Membrane</location>
        <topology evidence="1">Single-pass membrane protein</topology>
    </subcellularLocation>
</comment>
<comment type="subunit">
    <text evidence="10">The Tat system comprises two distinct complexes: a TatABC complex, containing multiple copies of TatA, TatB and TatC subunits, and a separate TatA complex, containing only TatA subunits. Substrates initially bind to the TatABC complex, which probably triggers association of the separate TatA complex to form the active translocon.</text>
</comment>
<evidence type="ECO:0000313" key="14">
    <source>
        <dbReference type="Proteomes" id="UP000650424"/>
    </source>
</evidence>
<evidence type="ECO:0000256" key="8">
    <source>
        <dbReference type="ARBA" id="ARBA00023010"/>
    </source>
</evidence>
<keyword evidence="4" id="KW-0997">Cell inner membrane</keyword>
<keyword evidence="6 10" id="KW-0653">Protein transport</keyword>
<sequence length="161" mass="18126">MIDLGISKLALIGVVALIVIGPEKLPKVARMAGTLLGRAQRYINEVKSEVSREIELEELRKMQKDVQEAAQNVEQSIHQTWSETENELRNIGQETDSALLHTATPEHLAIKAKNFRRKKLARSSAIPAWYKNRHGQRQKITSGSARMARHRVTARSGSSFF</sequence>
<dbReference type="PANTHER" id="PTHR33162:SF1">
    <property type="entry name" value="SEC-INDEPENDENT PROTEIN TRANSLOCASE PROTEIN TATA, CHLOROPLASTIC"/>
    <property type="match status" value="1"/>
</dbReference>
<keyword evidence="11" id="KW-0175">Coiled coil</keyword>
<keyword evidence="9 10" id="KW-0472">Membrane</keyword>
<proteinExistence type="inferred from homology"/>
<keyword evidence="8 10" id="KW-0811">Translocation</keyword>
<keyword evidence="2 10" id="KW-0813">Transport</keyword>
<gene>
    <name evidence="10 13" type="primary">tatB</name>
    <name evidence="13" type="ORF">H8L32_13095</name>
</gene>
<feature type="coiled-coil region" evidence="11">
    <location>
        <begin position="52"/>
        <end position="79"/>
    </location>
</feature>
<organism evidence="13 14">
    <name type="scientific">Undibacterium hunanense</name>
    <dbReference type="NCBI Taxonomy" id="2762292"/>
    <lineage>
        <taxon>Bacteria</taxon>
        <taxon>Pseudomonadati</taxon>
        <taxon>Pseudomonadota</taxon>
        <taxon>Betaproteobacteria</taxon>
        <taxon>Burkholderiales</taxon>
        <taxon>Oxalobacteraceae</taxon>
        <taxon>Undibacterium</taxon>
    </lineage>
</organism>
<evidence type="ECO:0000256" key="3">
    <source>
        <dbReference type="ARBA" id="ARBA00022475"/>
    </source>
</evidence>
<dbReference type="Pfam" id="PF02416">
    <property type="entry name" value="TatA_B_E"/>
    <property type="match status" value="1"/>
</dbReference>